<name>A0A392U0L6_9FABA</name>
<evidence type="ECO:0000313" key="1">
    <source>
        <dbReference type="EMBL" id="MCI66951.1"/>
    </source>
</evidence>
<sequence>MLLELAGLPPELDSVRNQILSIAIVLSCDTVCEQLLRLSAPTPVATPVAASLNVPVDSTALVSNS</sequence>
<feature type="non-terminal residue" evidence="1">
    <location>
        <position position="65"/>
    </location>
</feature>
<organism evidence="1 2">
    <name type="scientific">Trifolium medium</name>
    <dbReference type="NCBI Taxonomy" id="97028"/>
    <lineage>
        <taxon>Eukaryota</taxon>
        <taxon>Viridiplantae</taxon>
        <taxon>Streptophyta</taxon>
        <taxon>Embryophyta</taxon>
        <taxon>Tracheophyta</taxon>
        <taxon>Spermatophyta</taxon>
        <taxon>Magnoliopsida</taxon>
        <taxon>eudicotyledons</taxon>
        <taxon>Gunneridae</taxon>
        <taxon>Pentapetalae</taxon>
        <taxon>rosids</taxon>
        <taxon>fabids</taxon>
        <taxon>Fabales</taxon>
        <taxon>Fabaceae</taxon>
        <taxon>Papilionoideae</taxon>
        <taxon>50 kb inversion clade</taxon>
        <taxon>NPAAA clade</taxon>
        <taxon>Hologalegina</taxon>
        <taxon>IRL clade</taxon>
        <taxon>Trifolieae</taxon>
        <taxon>Trifolium</taxon>
    </lineage>
</organism>
<evidence type="ECO:0000313" key="2">
    <source>
        <dbReference type="Proteomes" id="UP000265520"/>
    </source>
</evidence>
<protein>
    <submittedName>
        <fullName evidence="1">Uncharacterized protein</fullName>
    </submittedName>
</protein>
<keyword evidence="2" id="KW-1185">Reference proteome</keyword>
<reference evidence="1 2" key="1">
    <citation type="journal article" date="2018" name="Front. Plant Sci.">
        <title>Red Clover (Trifolium pratense) and Zigzag Clover (T. medium) - A Picture of Genomic Similarities and Differences.</title>
        <authorList>
            <person name="Dluhosova J."/>
            <person name="Istvanek J."/>
            <person name="Nedelnik J."/>
            <person name="Repkova J."/>
        </authorList>
    </citation>
    <scope>NUCLEOTIDE SEQUENCE [LARGE SCALE GENOMIC DNA]</scope>
    <source>
        <strain evidence="2">cv. 10/8</strain>
        <tissue evidence="1">Leaf</tissue>
    </source>
</reference>
<comment type="caution">
    <text evidence="1">The sequence shown here is derived from an EMBL/GenBank/DDBJ whole genome shotgun (WGS) entry which is preliminary data.</text>
</comment>
<dbReference type="AlphaFoldDB" id="A0A392U0L6"/>
<accession>A0A392U0L6</accession>
<dbReference type="Proteomes" id="UP000265520">
    <property type="component" value="Unassembled WGS sequence"/>
</dbReference>
<dbReference type="EMBL" id="LXQA010705707">
    <property type="protein sequence ID" value="MCI66951.1"/>
    <property type="molecule type" value="Genomic_DNA"/>
</dbReference>
<proteinExistence type="predicted"/>